<proteinExistence type="predicted"/>
<dbReference type="GO" id="GO:0030425">
    <property type="term" value="C:dendrite"/>
    <property type="evidence" value="ECO:0007669"/>
    <property type="project" value="TreeGrafter"/>
</dbReference>
<comment type="caution">
    <text evidence="5">The sequence shown here is derived from an EMBL/GenBank/DDBJ whole genome shotgun (WGS) entry which is preliminary data.</text>
</comment>
<evidence type="ECO:0000313" key="6">
    <source>
        <dbReference type="Proteomes" id="UP000887013"/>
    </source>
</evidence>
<dbReference type="InterPro" id="IPR036790">
    <property type="entry name" value="Frizzled_dom_sf"/>
</dbReference>
<dbReference type="Proteomes" id="UP000887013">
    <property type="component" value="Unassembled WGS sequence"/>
</dbReference>
<dbReference type="EMBL" id="BMAW01123840">
    <property type="protein sequence ID" value="GFU05108.1"/>
    <property type="molecule type" value="Genomic_DNA"/>
</dbReference>
<organism evidence="5 6">
    <name type="scientific">Nephila pilipes</name>
    <name type="common">Giant wood spider</name>
    <name type="synonym">Nephila maculata</name>
    <dbReference type="NCBI Taxonomy" id="299642"/>
    <lineage>
        <taxon>Eukaryota</taxon>
        <taxon>Metazoa</taxon>
        <taxon>Ecdysozoa</taxon>
        <taxon>Arthropoda</taxon>
        <taxon>Chelicerata</taxon>
        <taxon>Arachnida</taxon>
        <taxon>Araneae</taxon>
        <taxon>Araneomorphae</taxon>
        <taxon>Entelegynae</taxon>
        <taxon>Araneoidea</taxon>
        <taxon>Nephilidae</taxon>
        <taxon>Nephila</taxon>
    </lineage>
</organism>
<dbReference type="Gene3D" id="1.10.2000.10">
    <property type="entry name" value="Frizzled cysteine-rich domain"/>
    <property type="match status" value="1"/>
</dbReference>
<name>A0A8X6UE19_NEPPI</name>
<accession>A0A8X6UE19</accession>
<dbReference type="SUPFAM" id="SSF63501">
    <property type="entry name" value="Frizzled cysteine-rich domain"/>
    <property type="match status" value="1"/>
</dbReference>
<evidence type="ECO:0000256" key="2">
    <source>
        <dbReference type="ARBA" id="ARBA00023157"/>
    </source>
</evidence>
<keyword evidence="2" id="KW-1015">Disulfide bond</keyword>
<dbReference type="Gene3D" id="1.20.1070.10">
    <property type="entry name" value="Rhodopsin 7-helix transmembrane proteins"/>
    <property type="match status" value="1"/>
</dbReference>
<keyword evidence="6" id="KW-1185">Reference proteome</keyword>
<comment type="caution">
    <text evidence="3">Lacks conserved residue(s) required for the propagation of feature annotation.</text>
</comment>
<evidence type="ECO:0000256" key="1">
    <source>
        <dbReference type="ARBA" id="ARBA00022473"/>
    </source>
</evidence>
<evidence type="ECO:0000256" key="3">
    <source>
        <dbReference type="PROSITE-ProRule" id="PRU00090"/>
    </source>
</evidence>
<gene>
    <name evidence="5" type="primary">SMO</name>
    <name evidence="5" type="ORF">NPIL_691771</name>
</gene>
<protein>
    <submittedName>
        <fullName evidence="5">Smoothened homolog</fullName>
    </submittedName>
</protein>
<dbReference type="PANTHER" id="PTHR11309">
    <property type="entry name" value="FRIZZLED"/>
    <property type="match status" value="1"/>
</dbReference>
<dbReference type="PROSITE" id="PS50038">
    <property type="entry name" value="FZ"/>
    <property type="match status" value="1"/>
</dbReference>
<reference evidence="5" key="1">
    <citation type="submission" date="2020-08" db="EMBL/GenBank/DDBJ databases">
        <title>Multicomponent nature underlies the extraordinary mechanical properties of spider dragline silk.</title>
        <authorList>
            <person name="Kono N."/>
            <person name="Nakamura H."/>
            <person name="Mori M."/>
            <person name="Yoshida Y."/>
            <person name="Ohtoshi R."/>
            <person name="Malay A.D."/>
            <person name="Moran D.A.P."/>
            <person name="Tomita M."/>
            <person name="Numata K."/>
            <person name="Arakawa K."/>
        </authorList>
    </citation>
    <scope>NUCLEOTIDE SEQUENCE</scope>
</reference>
<evidence type="ECO:0000259" key="4">
    <source>
        <dbReference type="PROSITE" id="PS50038"/>
    </source>
</evidence>
<dbReference type="InterPro" id="IPR015526">
    <property type="entry name" value="Frizzled/SFRP"/>
</dbReference>
<dbReference type="SMART" id="SM00063">
    <property type="entry name" value="FRI"/>
    <property type="match status" value="1"/>
</dbReference>
<dbReference type="GO" id="GO:0005929">
    <property type="term" value="C:cilium"/>
    <property type="evidence" value="ECO:0007669"/>
    <property type="project" value="TreeGrafter"/>
</dbReference>
<dbReference type="GO" id="GO:0005113">
    <property type="term" value="F:patched binding"/>
    <property type="evidence" value="ECO:0007669"/>
    <property type="project" value="TreeGrafter"/>
</dbReference>
<dbReference type="PANTHER" id="PTHR11309:SF35">
    <property type="entry name" value="PROTEIN SMOOTHENED"/>
    <property type="match status" value="1"/>
</dbReference>
<dbReference type="AlphaFoldDB" id="A0A8X6UE19"/>
<keyword evidence="1" id="KW-0217">Developmental protein</keyword>
<sequence>MIAGNDMQEGNDDLRKCSGRNDDMRGNLLRCSRRNGGNYHVNSLAFKSGSKDVFDLGVCFQEATCLETQNKQNLTCFGTKLPYSSTSLDLAEDSESLLEAQDNLDLWQGLRSIPQCWAVVQTYLCAVYRPKCENGSVSLPSQEMCKITLGPCKAVKHSWPSFLQCENKKLCQAGCRNPLLEIKFNTSYKCIPPLKETVHAENWFDDVESCGIQCQDPFYTEKEHDDVHTLIAFQAGLSFIACLVTV</sequence>
<dbReference type="GO" id="GO:0071679">
    <property type="term" value="P:commissural neuron axon guidance"/>
    <property type="evidence" value="ECO:0007669"/>
    <property type="project" value="TreeGrafter"/>
</dbReference>
<dbReference type="GO" id="GO:0007389">
    <property type="term" value="P:pattern specification process"/>
    <property type="evidence" value="ECO:0007669"/>
    <property type="project" value="TreeGrafter"/>
</dbReference>
<feature type="non-terminal residue" evidence="5">
    <location>
        <position position="246"/>
    </location>
</feature>
<dbReference type="InterPro" id="IPR020067">
    <property type="entry name" value="Frizzled_dom"/>
</dbReference>
<dbReference type="OrthoDB" id="6435255at2759"/>
<dbReference type="GO" id="GO:0007224">
    <property type="term" value="P:smoothened signaling pathway"/>
    <property type="evidence" value="ECO:0007669"/>
    <property type="project" value="TreeGrafter"/>
</dbReference>
<dbReference type="GO" id="GO:0005886">
    <property type="term" value="C:plasma membrane"/>
    <property type="evidence" value="ECO:0007669"/>
    <property type="project" value="TreeGrafter"/>
</dbReference>
<evidence type="ECO:0000313" key="5">
    <source>
        <dbReference type="EMBL" id="GFU05108.1"/>
    </source>
</evidence>
<feature type="domain" description="FZ" evidence="4">
    <location>
        <begin position="60"/>
        <end position="174"/>
    </location>
</feature>
<dbReference type="GO" id="GO:0007417">
    <property type="term" value="P:central nervous system development"/>
    <property type="evidence" value="ECO:0007669"/>
    <property type="project" value="TreeGrafter"/>
</dbReference>